<dbReference type="SMART" id="SM00460">
    <property type="entry name" value="TGc"/>
    <property type="match status" value="1"/>
</dbReference>
<dbReference type="PANTHER" id="PTHR48440">
    <property type="match status" value="1"/>
</dbReference>
<dbReference type="Gene3D" id="2.60.120.260">
    <property type="entry name" value="Galactose-binding domain-like"/>
    <property type="match status" value="1"/>
</dbReference>
<keyword evidence="3" id="KW-0862">Zinc</keyword>
<dbReference type="SUPFAM" id="SSF54001">
    <property type="entry name" value="Cysteine proteinases"/>
    <property type="match status" value="1"/>
</dbReference>
<accession>A0A7J7L1W2</accession>
<dbReference type="EMBL" id="JACGCM010002686">
    <property type="protein sequence ID" value="KAF6136616.1"/>
    <property type="molecule type" value="Genomic_DNA"/>
</dbReference>
<sequence length="942" mass="106791">MVARKFFVSFNGDHFEVDFDTEDDIEVLKFQLFSLTSVLPEEQKIIGSDDVIITEDSDLKSISNNLRLLSISEESEDGELDSSLELGGENLKIKKVNFASDELKLLSVSGEGGSLVSETLVRGGGDDHVVESSDDAFVISDEELARALQAEEEALFFQQYRASDNGEEFEQRVRPYIAQVLMYEDPVRQEAARKSVSVDELEERALVSLAKEGNFKPSEDEQNHAFLLQLLFWFKQSFSIVRIAKIEAGVVTKDSMRFDGVGLKMNPYKETTEREGHCAINVVGGEDGNVLKNYRSKSHDRVTTLMQIVHLIDGSDHHEVQSKKTNTTPNQYPESNKLRSEVLSICLAATKKIMGLKKLLVIAKLRIDPRIEEGFDKINLEMFSKKKSRRNQLEWPLEENPPAEIVISRWVNSPPCDDCGSCTVNCGMGVPLPHEIQFGGSRVELYRCNNCSRVTRFPRYNDPLKLVETKKGRCGEWANCFTLYCRAFHYKSRLILDFTDHVWTECFSNYLGRWMHLDPCEGVYDNPLLYEMGWKKKLSYVIAFGKDGVHDVTKRYTRKWHEVLIRRNITTESVVSTILFNMRKEFRRGFTSQAISVLEDNDKNETQELERDLHSQVDGSISLPGRLSGAKEWRIARSEVGSDQNDSLSCSSCPVRVCVDEHVSNIYDAFYPLLLQLIGNGLSNFETVEILEALKILLVDLNKRSFRVRKISINTDSKTSNILHRNMPAIRGLLAALSLKTELETDWTMSICLAGDPVKTSISLPVVLDALGDIIDNLKSYGQLIKDSLSLPFLKVNRISSGLVLASGEELPFGIVTCAFDGTRQSKWEEPNGSKGCWLMYKVRDGQMYELEAYELMSANDAPERDPMNWVIEGSNDGGMSWHLLDKQTSQIFEKRFQCKTFRIGSVRQLSNTFRFTFLSVRDVQATSRLQIGSIDLYAKPN</sequence>
<evidence type="ECO:0000256" key="3">
    <source>
        <dbReference type="ARBA" id="ARBA00022833"/>
    </source>
</evidence>
<protein>
    <recommendedName>
        <fullName evidence="4">Transglutaminase-like domain-containing protein</fullName>
    </recommendedName>
</protein>
<proteinExistence type="inferred from homology"/>
<dbReference type="SUPFAM" id="SSF54236">
    <property type="entry name" value="Ubiquitin-like"/>
    <property type="match status" value="1"/>
</dbReference>
<dbReference type="AlphaFoldDB" id="A0A7J7L1W2"/>
<reference evidence="5 6" key="1">
    <citation type="journal article" date="2020" name="IScience">
        <title>Genome Sequencing of the Endangered Kingdonia uniflora (Circaeasteraceae, Ranunculales) Reveals Potential Mechanisms of Evolutionary Specialization.</title>
        <authorList>
            <person name="Sun Y."/>
            <person name="Deng T."/>
            <person name="Zhang A."/>
            <person name="Moore M.J."/>
            <person name="Landis J.B."/>
            <person name="Lin N."/>
            <person name="Zhang H."/>
            <person name="Zhang X."/>
            <person name="Huang J."/>
            <person name="Zhang X."/>
            <person name="Sun H."/>
            <person name="Wang H."/>
        </authorList>
    </citation>
    <scope>NUCLEOTIDE SEQUENCE [LARGE SCALE GENOMIC DNA]</scope>
    <source>
        <strain evidence="5">TB1705</strain>
        <tissue evidence="5">Leaf</tissue>
    </source>
</reference>
<evidence type="ECO:0000313" key="5">
    <source>
        <dbReference type="EMBL" id="KAF6136616.1"/>
    </source>
</evidence>
<dbReference type="Proteomes" id="UP000541444">
    <property type="component" value="Unassembled WGS sequence"/>
</dbReference>
<dbReference type="InterPro" id="IPR029071">
    <property type="entry name" value="Ubiquitin-like_domsf"/>
</dbReference>
<evidence type="ECO:0000259" key="4">
    <source>
        <dbReference type="SMART" id="SM00460"/>
    </source>
</evidence>
<dbReference type="FunFam" id="2.20.25.10:FF:000011">
    <property type="entry name" value="peptide-N(4)-(N-acetyl-beta- glucosaminyl)asparagine amidase"/>
    <property type="match status" value="1"/>
</dbReference>
<dbReference type="GO" id="GO:0046872">
    <property type="term" value="F:metal ion binding"/>
    <property type="evidence" value="ECO:0007669"/>
    <property type="project" value="UniProtKB-KW"/>
</dbReference>
<comment type="caution">
    <text evidence="5">The sequence shown here is derived from an EMBL/GenBank/DDBJ whole genome shotgun (WGS) entry which is preliminary data.</text>
</comment>
<dbReference type="OrthoDB" id="409136at2759"/>
<gene>
    <name evidence="5" type="ORF">GIB67_016072</name>
</gene>
<feature type="domain" description="Transglutaminase-like" evidence="4">
    <location>
        <begin position="466"/>
        <end position="521"/>
    </location>
</feature>
<keyword evidence="2" id="KW-0479">Metal-binding</keyword>
<dbReference type="InterPro" id="IPR002931">
    <property type="entry name" value="Transglutaminase-like"/>
</dbReference>
<dbReference type="PANTHER" id="PTHR48440:SF1">
    <property type="entry name" value="PAW DOMAIN-CONTAINING PROTEIN"/>
    <property type="match status" value="1"/>
</dbReference>
<dbReference type="InterPro" id="IPR038765">
    <property type="entry name" value="Papain-like_cys_pep_sf"/>
</dbReference>
<evidence type="ECO:0000256" key="2">
    <source>
        <dbReference type="ARBA" id="ARBA00022723"/>
    </source>
</evidence>
<comment type="similarity">
    <text evidence="1">Belongs to the transglutaminase-like superfamily. PNGase family.</text>
</comment>
<evidence type="ECO:0000313" key="6">
    <source>
        <dbReference type="Proteomes" id="UP000541444"/>
    </source>
</evidence>
<organism evidence="5 6">
    <name type="scientific">Kingdonia uniflora</name>
    <dbReference type="NCBI Taxonomy" id="39325"/>
    <lineage>
        <taxon>Eukaryota</taxon>
        <taxon>Viridiplantae</taxon>
        <taxon>Streptophyta</taxon>
        <taxon>Embryophyta</taxon>
        <taxon>Tracheophyta</taxon>
        <taxon>Spermatophyta</taxon>
        <taxon>Magnoliopsida</taxon>
        <taxon>Ranunculales</taxon>
        <taxon>Circaeasteraceae</taxon>
        <taxon>Kingdonia</taxon>
    </lineage>
</organism>
<name>A0A7J7L1W2_9MAGN</name>
<dbReference type="FunFam" id="2.60.120.260:FF:000110">
    <property type="entry name" value="Peptide-N(4)-(N-acetyl-beta-glucosaminyl)asparagine amidase"/>
    <property type="match status" value="1"/>
</dbReference>
<dbReference type="Pfam" id="PF01841">
    <property type="entry name" value="Transglut_core"/>
    <property type="match status" value="1"/>
</dbReference>
<evidence type="ECO:0000256" key="1">
    <source>
        <dbReference type="ARBA" id="ARBA00009390"/>
    </source>
</evidence>
<dbReference type="Gene3D" id="3.10.20.90">
    <property type="entry name" value="Phosphatidylinositol 3-kinase Catalytic Subunit, Chain A, domain 1"/>
    <property type="match status" value="1"/>
</dbReference>
<dbReference type="Gene3D" id="3.10.620.30">
    <property type="match status" value="2"/>
</dbReference>
<keyword evidence="6" id="KW-1185">Reference proteome</keyword>